<dbReference type="EMBL" id="KF900857">
    <property type="protein sequence ID" value="AIF09269.1"/>
    <property type="molecule type" value="Genomic_DNA"/>
</dbReference>
<feature type="region of interest" description="Disordered" evidence="1">
    <location>
        <begin position="74"/>
        <end position="94"/>
    </location>
</feature>
<accession>A0A075GZN4</accession>
<dbReference type="AlphaFoldDB" id="A0A075GZN4"/>
<reference evidence="2" key="1">
    <citation type="journal article" date="2014" name="Genome Biol. Evol.">
        <title>Pangenome evidence for extensive interdomain horizontal transfer affecting lineage core and shell genes in uncultured planktonic thaumarchaeota and euryarchaeota.</title>
        <authorList>
            <person name="Deschamps P."/>
            <person name="Zivanovic Y."/>
            <person name="Moreira D."/>
            <person name="Rodriguez-Valera F."/>
            <person name="Lopez-Garcia P."/>
        </authorList>
    </citation>
    <scope>NUCLEOTIDE SEQUENCE</scope>
</reference>
<protein>
    <submittedName>
        <fullName evidence="2">Uncharacterized protein</fullName>
    </submittedName>
</protein>
<proteinExistence type="predicted"/>
<organism evidence="2">
    <name type="scientific">uncultured marine group II/III euryarchaeote KM3_35_G08</name>
    <dbReference type="NCBI Taxonomy" id="1456438"/>
    <lineage>
        <taxon>Archaea</taxon>
        <taxon>Methanobacteriati</taxon>
        <taxon>Methanobacteriota</taxon>
        <taxon>environmental samples</taxon>
    </lineage>
</organism>
<evidence type="ECO:0000256" key="1">
    <source>
        <dbReference type="SAM" id="MobiDB-lite"/>
    </source>
</evidence>
<name>A0A075GZN4_9EURY</name>
<evidence type="ECO:0000313" key="2">
    <source>
        <dbReference type="EMBL" id="AIF09269.1"/>
    </source>
</evidence>
<sequence length="94" mass="10242">MPSILENTISRIRMCESHSGQSRSASEPSCSNAECIWLSLCCEIVDVAASALSSMPEHSLQWWIPWRANVDLSESSGETSAEPSLGQDWLIASS</sequence>